<name>A0A8H7PDF4_MORIS</name>
<sequence>MAEVKKLMKRQIEPLVPLSMSQTQLSKFLSIGPSSIKEDTDSLDLSKSLPVESSVAADYLSDILDTLQTHISKCSKDVTIEQNRLFNRCKMLDDTAAAVTKKMSQSLNQAAVTAEKIGQVGSFKVQSERLRTNLETVVSNLWQLEKNIEAQKVIEINPTIASTSWPLLHKLKYSDDSDPSYVGEASTDAIQEIDNKPGDQSTLLRSITSLASISLSKASLLAPPSQSRPAIVRTTTSHSSLAAKSQLEELAAAADKQEDRLKLARHKSTN</sequence>
<feature type="coiled-coil region" evidence="1">
    <location>
        <begin position="240"/>
        <end position="267"/>
    </location>
</feature>
<reference evidence="2" key="1">
    <citation type="submission" date="2020-12" db="EMBL/GenBank/DDBJ databases">
        <title>Metabolic potential, ecology and presence of endohyphal bacteria is reflected in genomic diversity of Mucoromycotina.</title>
        <authorList>
            <person name="Muszewska A."/>
            <person name="Okrasinska A."/>
            <person name="Steczkiewicz K."/>
            <person name="Drgas O."/>
            <person name="Orlowska M."/>
            <person name="Perlinska-Lenart U."/>
            <person name="Aleksandrzak-Piekarczyk T."/>
            <person name="Szatraj K."/>
            <person name="Zielenkiewicz U."/>
            <person name="Pilsyk S."/>
            <person name="Malc E."/>
            <person name="Mieczkowski P."/>
            <person name="Kruszewska J.S."/>
            <person name="Biernat P."/>
            <person name="Pawlowska J."/>
        </authorList>
    </citation>
    <scope>NUCLEOTIDE SEQUENCE</scope>
    <source>
        <strain evidence="2">WA0000067209</strain>
    </source>
</reference>
<keyword evidence="3" id="KW-1185">Reference proteome</keyword>
<organism evidence="2 3">
    <name type="scientific">Mortierella isabellina</name>
    <name type="common">Filamentous fungus</name>
    <name type="synonym">Umbelopsis isabellina</name>
    <dbReference type="NCBI Taxonomy" id="91625"/>
    <lineage>
        <taxon>Eukaryota</taxon>
        <taxon>Fungi</taxon>
        <taxon>Fungi incertae sedis</taxon>
        <taxon>Mucoromycota</taxon>
        <taxon>Mucoromycotina</taxon>
        <taxon>Umbelopsidomycetes</taxon>
        <taxon>Umbelopsidales</taxon>
        <taxon>Umbelopsidaceae</taxon>
        <taxon>Umbelopsis</taxon>
    </lineage>
</organism>
<protein>
    <recommendedName>
        <fullName evidence="4">BLOC-1-related complex subunit 5</fullName>
    </recommendedName>
</protein>
<evidence type="ECO:0008006" key="4">
    <source>
        <dbReference type="Google" id="ProtNLM"/>
    </source>
</evidence>
<dbReference type="GO" id="GO:0032418">
    <property type="term" value="P:lysosome localization"/>
    <property type="evidence" value="ECO:0007669"/>
    <property type="project" value="InterPro"/>
</dbReference>
<dbReference type="InterPro" id="IPR018780">
    <property type="entry name" value="TBORCS5"/>
</dbReference>
<dbReference type="AlphaFoldDB" id="A0A8H7PDF4"/>
<gene>
    <name evidence="2" type="ORF">INT43_008223</name>
</gene>
<dbReference type="Proteomes" id="UP000654370">
    <property type="component" value="Unassembled WGS sequence"/>
</dbReference>
<evidence type="ECO:0000313" key="2">
    <source>
        <dbReference type="EMBL" id="KAG2171843.1"/>
    </source>
</evidence>
<dbReference type="OrthoDB" id="10035640at2759"/>
<dbReference type="Pfam" id="PF10158">
    <property type="entry name" value="LOH1CR12"/>
    <property type="match status" value="1"/>
</dbReference>
<proteinExistence type="predicted"/>
<keyword evidence="1" id="KW-0175">Coiled coil</keyword>
<dbReference type="EMBL" id="JAEPQZ010000019">
    <property type="protein sequence ID" value="KAG2171843.1"/>
    <property type="molecule type" value="Genomic_DNA"/>
</dbReference>
<evidence type="ECO:0000256" key="1">
    <source>
        <dbReference type="SAM" id="Coils"/>
    </source>
</evidence>
<evidence type="ECO:0000313" key="3">
    <source>
        <dbReference type="Proteomes" id="UP000654370"/>
    </source>
</evidence>
<accession>A0A8H7PDF4</accession>
<comment type="caution">
    <text evidence="2">The sequence shown here is derived from an EMBL/GenBank/DDBJ whole genome shotgun (WGS) entry which is preliminary data.</text>
</comment>